<protein>
    <submittedName>
        <fullName evidence="10">Putative inner membrane protein</fullName>
    </submittedName>
</protein>
<evidence type="ECO:0000256" key="4">
    <source>
        <dbReference type="ARBA" id="ARBA00022519"/>
    </source>
</evidence>
<dbReference type="RefSeq" id="WP_085791242.1">
    <property type="nucleotide sequence ID" value="NZ_FWFK01000002.1"/>
</dbReference>
<dbReference type="PANTHER" id="PTHR30574:SF1">
    <property type="entry name" value="SULPHUR TRANSPORT DOMAIN-CONTAINING PROTEIN"/>
    <property type="match status" value="1"/>
</dbReference>
<sequence>MLDFVSGSAASVIIGVFGGLLLGLATRLGRFCTLGAIEDLHLAGDTTRIRMWGVALGASILLVHLCMALGWLDAGASQYLTLAPDVAAAAIGGLTFGVGMALAGNCGLGALARLGSGEIRSFVIVVVMGLAALATLSGPLAPARVALFPQDVASEPASLAHGLGSAFGVPASVIGAGLGLALLAVSLRGASRRALWGLPVALAIVSGFVGTTLVAAQSFDIVPVRSHTFSAPLGETMVWLMLSSGVAPGFGVGSVLGVLAGACAGSLIRGVFRWEACDDHRELRRQIGGAVLMGVGAVIAVGCSVGQGLSAFALLAYTAPITLTCIWLGGVVGLKLMIEGRAGFFRA</sequence>
<keyword evidence="2" id="KW-0813">Transport</keyword>
<comment type="similarity">
    <text evidence="8">Belongs to the TsuA/YedE (TC 9.B.102) family.</text>
</comment>
<feature type="transmembrane region" description="Helical" evidence="9">
    <location>
        <begin position="87"/>
        <end position="110"/>
    </location>
</feature>
<evidence type="ECO:0000313" key="11">
    <source>
        <dbReference type="Proteomes" id="UP000193570"/>
    </source>
</evidence>
<dbReference type="PANTHER" id="PTHR30574">
    <property type="entry name" value="INNER MEMBRANE PROTEIN YEDE"/>
    <property type="match status" value="1"/>
</dbReference>
<keyword evidence="7 9" id="KW-0472">Membrane</keyword>
<dbReference type="AlphaFoldDB" id="A0A1X6YVX6"/>
<feature type="transmembrane region" description="Helical" evidence="9">
    <location>
        <begin position="195"/>
        <end position="219"/>
    </location>
</feature>
<evidence type="ECO:0000256" key="9">
    <source>
        <dbReference type="SAM" id="Phobius"/>
    </source>
</evidence>
<evidence type="ECO:0000256" key="7">
    <source>
        <dbReference type="ARBA" id="ARBA00023136"/>
    </source>
</evidence>
<keyword evidence="5 9" id="KW-0812">Transmembrane</keyword>
<evidence type="ECO:0000256" key="5">
    <source>
        <dbReference type="ARBA" id="ARBA00022692"/>
    </source>
</evidence>
<proteinExistence type="inferred from homology"/>
<feature type="transmembrane region" description="Helical" evidence="9">
    <location>
        <begin position="315"/>
        <end position="338"/>
    </location>
</feature>
<evidence type="ECO:0000256" key="2">
    <source>
        <dbReference type="ARBA" id="ARBA00022448"/>
    </source>
</evidence>
<organism evidence="10 11">
    <name type="scientific">Roseivivax jejudonensis</name>
    <dbReference type="NCBI Taxonomy" id="1529041"/>
    <lineage>
        <taxon>Bacteria</taxon>
        <taxon>Pseudomonadati</taxon>
        <taxon>Pseudomonadota</taxon>
        <taxon>Alphaproteobacteria</taxon>
        <taxon>Rhodobacterales</taxon>
        <taxon>Roseobacteraceae</taxon>
        <taxon>Roseivivax</taxon>
    </lineage>
</organism>
<gene>
    <name evidence="10" type="ORF">ROJ8625_01524</name>
</gene>
<dbReference type="Proteomes" id="UP000193570">
    <property type="component" value="Unassembled WGS sequence"/>
</dbReference>
<feature type="transmembrane region" description="Helical" evidence="9">
    <location>
        <begin position="161"/>
        <end position="183"/>
    </location>
</feature>
<evidence type="ECO:0000256" key="3">
    <source>
        <dbReference type="ARBA" id="ARBA00022475"/>
    </source>
</evidence>
<keyword evidence="3" id="KW-1003">Cell membrane</keyword>
<feature type="transmembrane region" description="Helical" evidence="9">
    <location>
        <begin position="239"/>
        <end position="268"/>
    </location>
</feature>
<feature type="transmembrane region" description="Helical" evidence="9">
    <location>
        <begin position="289"/>
        <end position="309"/>
    </location>
</feature>
<accession>A0A1X6YVX6</accession>
<dbReference type="EMBL" id="FWFK01000002">
    <property type="protein sequence ID" value="SLN32731.1"/>
    <property type="molecule type" value="Genomic_DNA"/>
</dbReference>
<name>A0A1X6YVX6_9RHOB</name>
<dbReference type="Pfam" id="PF04143">
    <property type="entry name" value="Sulf_transp"/>
    <property type="match status" value="1"/>
</dbReference>
<feature type="transmembrane region" description="Helical" evidence="9">
    <location>
        <begin position="6"/>
        <end position="28"/>
    </location>
</feature>
<evidence type="ECO:0000256" key="6">
    <source>
        <dbReference type="ARBA" id="ARBA00022989"/>
    </source>
</evidence>
<dbReference type="GO" id="GO:0005886">
    <property type="term" value="C:plasma membrane"/>
    <property type="evidence" value="ECO:0007669"/>
    <property type="project" value="UniProtKB-SubCell"/>
</dbReference>
<comment type="subcellular location">
    <subcellularLocation>
        <location evidence="1">Cell inner membrane</location>
        <topology evidence="1">Multi-pass membrane protein</topology>
    </subcellularLocation>
</comment>
<feature type="transmembrane region" description="Helical" evidence="9">
    <location>
        <begin position="122"/>
        <end position="141"/>
    </location>
</feature>
<keyword evidence="6 9" id="KW-1133">Transmembrane helix</keyword>
<evidence type="ECO:0000313" key="10">
    <source>
        <dbReference type="EMBL" id="SLN32731.1"/>
    </source>
</evidence>
<feature type="transmembrane region" description="Helical" evidence="9">
    <location>
        <begin position="49"/>
        <end position="72"/>
    </location>
</feature>
<evidence type="ECO:0000256" key="8">
    <source>
        <dbReference type="ARBA" id="ARBA00035655"/>
    </source>
</evidence>
<keyword evidence="11" id="KW-1185">Reference proteome</keyword>
<dbReference type="OrthoDB" id="7984363at2"/>
<evidence type="ECO:0000256" key="1">
    <source>
        <dbReference type="ARBA" id="ARBA00004429"/>
    </source>
</evidence>
<keyword evidence="4" id="KW-0997">Cell inner membrane</keyword>
<reference evidence="10 11" key="1">
    <citation type="submission" date="2017-03" db="EMBL/GenBank/DDBJ databases">
        <authorList>
            <person name="Afonso C.L."/>
            <person name="Miller P.J."/>
            <person name="Scott M.A."/>
            <person name="Spackman E."/>
            <person name="Goraichik I."/>
            <person name="Dimitrov K.M."/>
            <person name="Suarez D.L."/>
            <person name="Swayne D.E."/>
        </authorList>
    </citation>
    <scope>NUCLEOTIDE SEQUENCE [LARGE SCALE GENOMIC DNA]</scope>
    <source>
        <strain evidence="10 11">CECT 8625</strain>
    </source>
</reference>
<dbReference type="InterPro" id="IPR007272">
    <property type="entry name" value="Sulf_transp_TsuA/YedE"/>
</dbReference>